<proteinExistence type="predicted"/>
<dbReference type="CDD" id="cd00531">
    <property type="entry name" value="NTF2_like"/>
    <property type="match status" value="1"/>
</dbReference>
<evidence type="ECO:0000313" key="2">
    <source>
        <dbReference type="EMBL" id="GAA3952311.1"/>
    </source>
</evidence>
<protein>
    <recommendedName>
        <fullName evidence="1">SnoaL-like domain-containing protein</fullName>
    </recommendedName>
</protein>
<comment type="caution">
    <text evidence="2">The sequence shown here is derived from an EMBL/GenBank/DDBJ whole genome shotgun (WGS) entry which is preliminary data.</text>
</comment>
<name>A0ABP7NTL3_9ACTN</name>
<organism evidence="2 3">
    <name type="scientific">Gordonia caeni</name>
    <dbReference type="NCBI Taxonomy" id="1007097"/>
    <lineage>
        <taxon>Bacteria</taxon>
        <taxon>Bacillati</taxon>
        <taxon>Actinomycetota</taxon>
        <taxon>Actinomycetes</taxon>
        <taxon>Mycobacteriales</taxon>
        <taxon>Gordoniaceae</taxon>
        <taxon>Gordonia</taxon>
    </lineage>
</organism>
<dbReference type="InterPro" id="IPR032710">
    <property type="entry name" value="NTF2-like_dom_sf"/>
</dbReference>
<dbReference type="Pfam" id="PF13577">
    <property type="entry name" value="SnoaL_4"/>
    <property type="match status" value="1"/>
</dbReference>
<gene>
    <name evidence="2" type="ORF">GCM10022231_07850</name>
</gene>
<dbReference type="Gene3D" id="3.10.450.50">
    <property type="match status" value="1"/>
</dbReference>
<sequence>MTAAPGGTPDPAASRESLRDLTALYAIAVDAHDVAALEAMFAPDAVLDRDGERAHGRGEILALLRASMDGFRRMLHTPETQVVHVDGRTGAGIATAHAELVTSRGVVVAAHEYEDAFAVHEGRWVFTERKIRFVYAARSGEYGATLPDEDRVRLPGEPPRAMRGRWFA</sequence>
<keyword evidence="3" id="KW-1185">Reference proteome</keyword>
<evidence type="ECO:0000259" key="1">
    <source>
        <dbReference type="Pfam" id="PF13577"/>
    </source>
</evidence>
<dbReference type="EMBL" id="BAAAZW010000002">
    <property type="protein sequence ID" value="GAA3952311.1"/>
    <property type="molecule type" value="Genomic_DNA"/>
</dbReference>
<dbReference type="SUPFAM" id="SSF54427">
    <property type="entry name" value="NTF2-like"/>
    <property type="match status" value="1"/>
</dbReference>
<dbReference type="Proteomes" id="UP001418444">
    <property type="component" value="Unassembled WGS sequence"/>
</dbReference>
<reference evidence="3" key="1">
    <citation type="journal article" date="2019" name="Int. J. Syst. Evol. Microbiol.">
        <title>The Global Catalogue of Microorganisms (GCM) 10K type strain sequencing project: providing services to taxonomists for standard genome sequencing and annotation.</title>
        <authorList>
            <consortium name="The Broad Institute Genomics Platform"/>
            <consortium name="The Broad Institute Genome Sequencing Center for Infectious Disease"/>
            <person name="Wu L."/>
            <person name="Ma J."/>
        </authorList>
    </citation>
    <scope>NUCLEOTIDE SEQUENCE [LARGE SCALE GENOMIC DNA]</scope>
    <source>
        <strain evidence="3">JCM 16923</strain>
    </source>
</reference>
<dbReference type="InterPro" id="IPR037401">
    <property type="entry name" value="SnoaL-like"/>
</dbReference>
<accession>A0ABP7NTL3</accession>
<feature type="domain" description="SnoaL-like" evidence="1">
    <location>
        <begin position="12"/>
        <end position="130"/>
    </location>
</feature>
<evidence type="ECO:0000313" key="3">
    <source>
        <dbReference type="Proteomes" id="UP001418444"/>
    </source>
</evidence>